<dbReference type="GO" id="GO:0008716">
    <property type="term" value="F:D-alanine-D-alanine ligase activity"/>
    <property type="evidence" value="ECO:0007669"/>
    <property type="project" value="InterPro"/>
</dbReference>
<comment type="similarity">
    <text evidence="2">Belongs to the D-alanine--D-alanine ligase family.</text>
</comment>
<dbReference type="GO" id="GO:0008360">
    <property type="term" value="P:regulation of cell shape"/>
    <property type="evidence" value="ECO:0007669"/>
    <property type="project" value="UniProtKB-KW"/>
</dbReference>
<dbReference type="PROSITE" id="PS00844">
    <property type="entry name" value="DALA_DALA_LIGASE_2"/>
    <property type="match status" value="1"/>
</dbReference>
<dbReference type="EMBL" id="BARW01026462">
    <property type="protein sequence ID" value="GAJ05724.1"/>
    <property type="molecule type" value="Genomic_DNA"/>
</dbReference>
<evidence type="ECO:0000256" key="5">
    <source>
        <dbReference type="ARBA" id="ARBA00022741"/>
    </source>
</evidence>
<evidence type="ECO:0000256" key="2">
    <source>
        <dbReference type="ARBA" id="ARBA00010871"/>
    </source>
</evidence>
<dbReference type="AlphaFoldDB" id="X1TKB7"/>
<accession>X1TKB7</accession>
<gene>
    <name evidence="10" type="ORF">S12H4_43158</name>
</gene>
<sequence>MGGRGECSQTFLPATLDFLGIPLTGSGVYGHALALDKSITKQILMSNGIPTPPSQVFHKPTEKLSSALKFPLIVKPVAEGSSRGIEKECVVVSKRELQVMVKQTIDKFNQPAIVERFIGGREFTVGIVGNLNPECFAILEINGVPSRMKDEKIFTGELKVKEGYITARTHIAKLSKEEAIKHRDLALKTYRALRCRDYARVDIIVDNTGAPWVIEINSMPGLFMDYSGYVASASKAGLSYPQLINKILDSAIERYPLL</sequence>
<name>X1TKB7_9ZZZZ</name>
<organism evidence="10">
    <name type="scientific">marine sediment metagenome</name>
    <dbReference type="NCBI Taxonomy" id="412755"/>
    <lineage>
        <taxon>unclassified sequences</taxon>
        <taxon>metagenomes</taxon>
        <taxon>ecological metagenomes</taxon>
    </lineage>
</organism>
<dbReference type="SUPFAM" id="SSF56059">
    <property type="entry name" value="Glutathione synthetase ATP-binding domain-like"/>
    <property type="match status" value="1"/>
</dbReference>
<dbReference type="PROSITE" id="PS50975">
    <property type="entry name" value="ATP_GRASP"/>
    <property type="match status" value="1"/>
</dbReference>
<dbReference type="InterPro" id="IPR000291">
    <property type="entry name" value="D-Ala_lig_Van_CS"/>
</dbReference>
<evidence type="ECO:0000313" key="10">
    <source>
        <dbReference type="EMBL" id="GAJ05724.1"/>
    </source>
</evidence>
<evidence type="ECO:0000256" key="8">
    <source>
        <dbReference type="ARBA" id="ARBA00022984"/>
    </source>
</evidence>
<dbReference type="GO" id="GO:0005524">
    <property type="term" value="F:ATP binding"/>
    <property type="evidence" value="ECO:0007669"/>
    <property type="project" value="UniProtKB-KW"/>
</dbReference>
<evidence type="ECO:0000256" key="6">
    <source>
        <dbReference type="ARBA" id="ARBA00022840"/>
    </source>
</evidence>
<evidence type="ECO:0000256" key="3">
    <source>
        <dbReference type="ARBA" id="ARBA00022490"/>
    </source>
</evidence>
<dbReference type="GO" id="GO:0009252">
    <property type="term" value="P:peptidoglycan biosynthetic process"/>
    <property type="evidence" value="ECO:0007669"/>
    <property type="project" value="UniProtKB-KW"/>
</dbReference>
<keyword evidence="8" id="KW-0573">Peptidoglycan synthesis</keyword>
<protein>
    <recommendedName>
        <fullName evidence="9">ATP-grasp domain-containing protein</fullName>
    </recommendedName>
</protein>
<reference evidence="10" key="1">
    <citation type="journal article" date="2014" name="Front. Microbiol.">
        <title>High frequency of phylogenetically diverse reductive dehalogenase-homologous genes in deep subseafloor sedimentary metagenomes.</title>
        <authorList>
            <person name="Kawai M."/>
            <person name="Futagami T."/>
            <person name="Toyoda A."/>
            <person name="Takaki Y."/>
            <person name="Nishi S."/>
            <person name="Hori S."/>
            <person name="Arai W."/>
            <person name="Tsubouchi T."/>
            <person name="Morono Y."/>
            <person name="Uchiyama I."/>
            <person name="Ito T."/>
            <person name="Fujiyama A."/>
            <person name="Inagaki F."/>
            <person name="Takami H."/>
        </authorList>
    </citation>
    <scope>NUCLEOTIDE SEQUENCE</scope>
    <source>
        <strain evidence="10">Expedition CK06-06</strain>
    </source>
</reference>
<comment type="subcellular location">
    <subcellularLocation>
        <location evidence="1">Cytoplasm</location>
    </subcellularLocation>
</comment>
<dbReference type="GO" id="GO:0005737">
    <property type="term" value="C:cytoplasm"/>
    <property type="evidence" value="ECO:0007669"/>
    <property type="project" value="UniProtKB-SubCell"/>
</dbReference>
<dbReference type="InterPro" id="IPR011095">
    <property type="entry name" value="Dala_Dala_lig_C"/>
</dbReference>
<keyword evidence="4" id="KW-0436">Ligase</keyword>
<comment type="caution">
    <text evidence="10">The sequence shown here is derived from an EMBL/GenBank/DDBJ whole genome shotgun (WGS) entry which is preliminary data.</text>
</comment>
<dbReference type="PANTHER" id="PTHR23132">
    <property type="entry name" value="D-ALANINE--D-ALANINE LIGASE"/>
    <property type="match status" value="1"/>
</dbReference>
<keyword evidence="6" id="KW-0067">ATP-binding</keyword>
<feature type="domain" description="ATP-grasp" evidence="9">
    <location>
        <begin position="41"/>
        <end position="249"/>
    </location>
</feature>
<dbReference type="GO" id="GO:0046872">
    <property type="term" value="F:metal ion binding"/>
    <property type="evidence" value="ECO:0007669"/>
    <property type="project" value="InterPro"/>
</dbReference>
<proteinExistence type="inferred from homology"/>
<keyword evidence="5" id="KW-0547">Nucleotide-binding</keyword>
<dbReference type="InterPro" id="IPR011761">
    <property type="entry name" value="ATP-grasp"/>
</dbReference>
<evidence type="ECO:0000259" key="9">
    <source>
        <dbReference type="PROSITE" id="PS50975"/>
    </source>
</evidence>
<keyword evidence="7" id="KW-0133">Cell shape</keyword>
<evidence type="ECO:0000256" key="7">
    <source>
        <dbReference type="ARBA" id="ARBA00022960"/>
    </source>
</evidence>
<dbReference type="PANTHER" id="PTHR23132:SF23">
    <property type="entry name" value="D-ALANINE--D-ALANINE LIGASE B"/>
    <property type="match status" value="1"/>
</dbReference>
<dbReference type="InterPro" id="IPR013815">
    <property type="entry name" value="ATP_grasp_subdomain_1"/>
</dbReference>
<dbReference type="Gene3D" id="3.30.1490.20">
    <property type="entry name" value="ATP-grasp fold, A domain"/>
    <property type="match status" value="1"/>
</dbReference>
<evidence type="ECO:0000256" key="4">
    <source>
        <dbReference type="ARBA" id="ARBA00022598"/>
    </source>
</evidence>
<evidence type="ECO:0000256" key="1">
    <source>
        <dbReference type="ARBA" id="ARBA00004496"/>
    </source>
</evidence>
<keyword evidence="3" id="KW-0963">Cytoplasm</keyword>
<dbReference type="Pfam" id="PF07478">
    <property type="entry name" value="Dala_Dala_lig_C"/>
    <property type="match status" value="1"/>
</dbReference>
<dbReference type="Gene3D" id="3.30.470.20">
    <property type="entry name" value="ATP-grasp fold, B domain"/>
    <property type="match status" value="1"/>
</dbReference>